<evidence type="ECO:0000313" key="4">
    <source>
        <dbReference type="EMBL" id="SNX95920.1"/>
    </source>
</evidence>
<dbReference type="Proteomes" id="UP000219514">
    <property type="component" value="Unassembled WGS sequence"/>
</dbReference>
<keyword evidence="1 2" id="KW-0238">DNA-binding</keyword>
<protein>
    <submittedName>
        <fullName evidence="4">Transcriptional regulator, TetR family</fullName>
    </submittedName>
</protein>
<dbReference type="EMBL" id="OBDO01000003">
    <property type="protein sequence ID" value="SNX95920.1"/>
    <property type="molecule type" value="Genomic_DNA"/>
</dbReference>
<sequence length="202" mass="21921">MTRAAASRPARERLLAAAGELFYESGIAATSVDAVLARAGVSPATMYAHFAGKDALVAAYLEQRHEVWRRTWDAVLAEREDPVERLLSLFDAVGRYRSHEGNRRGCAFLAAATELPADHPGHRWLEADTHLLVERLRTLASAAGVPDPDDAAATLLLLYDGALDRFARAATTPGLPDDDPLVRARALAATWVDAQLAGRRRT</sequence>
<reference evidence="4 5" key="1">
    <citation type="submission" date="2017-09" db="EMBL/GenBank/DDBJ databases">
        <authorList>
            <person name="Ehlers B."/>
            <person name="Leendertz F.H."/>
        </authorList>
    </citation>
    <scope>NUCLEOTIDE SEQUENCE [LARGE SCALE GENOMIC DNA]</scope>
    <source>
        <strain evidence="4 5">DSM 46844</strain>
    </source>
</reference>
<dbReference type="PANTHER" id="PTHR30055">
    <property type="entry name" value="HTH-TYPE TRANSCRIPTIONAL REGULATOR RUTR"/>
    <property type="match status" value="1"/>
</dbReference>
<dbReference type="PRINTS" id="PR00455">
    <property type="entry name" value="HTHTETR"/>
</dbReference>
<proteinExistence type="predicted"/>
<dbReference type="SUPFAM" id="SSF46689">
    <property type="entry name" value="Homeodomain-like"/>
    <property type="match status" value="1"/>
</dbReference>
<dbReference type="SUPFAM" id="SSF48498">
    <property type="entry name" value="Tetracyclin repressor-like, C-terminal domain"/>
    <property type="match status" value="1"/>
</dbReference>
<evidence type="ECO:0000256" key="1">
    <source>
        <dbReference type="ARBA" id="ARBA00023125"/>
    </source>
</evidence>
<dbReference type="PROSITE" id="PS50977">
    <property type="entry name" value="HTH_TETR_2"/>
    <property type="match status" value="1"/>
</dbReference>
<dbReference type="InterPro" id="IPR001647">
    <property type="entry name" value="HTH_TetR"/>
</dbReference>
<dbReference type="RefSeq" id="WP_097205962.1">
    <property type="nucleotide sequence ID" value="NZ_JACHXB010000004.1"/>
</dbReference>
<dbReference type="InterPro" id="IPR023772">
    <property type="entry name" value="DNA-bd_HTH_TetR-type_CS"/>
</dbReference>
<feature type="domain" description="HTH tetR-type" evidence="3">
    <location>
        <begin position="8"/>
        <end position="68"/>
    </location>
</feature>
<dbReference type="OrthoDB" id="4214267at2"/>
<evidence type="ECO:0000313" key="5">
    <source>
        <dbReference type="Proteomes" id="UP000219514"/>
    </source>
</evidence>
<dbReference type="Pfam" id="PF00440">
    <property type="entry name" value="TetR_N"/>
    <property type="match status" value="1"/>
</dbReference>
<dbReference type="PANTHER" id="PTHR30055:SF200">
    <property type="entry name" value="HTH-TYPE TRANSCRIPTIONAL REPRESSOR BDCR"/>
    <property type="match status" value="1"/>
</dbReference>
<dbReference type="InterPro" id="IPR009057">
    <property type="entry name" value="Homeodomain-like_sf"/>
</dbReference>
<accession>A0A285EAC2</accession>
<dbReference type="InterPro" id="IPR036271">
    <property type="entry name" value="Tet_transcr_reg_TetR-rel_C_sf"/>
</dbReference>
<feature type="DNA-binding region" description="H-T-H motif" evidence="2">
    <location>
        <begin position="31"/>
        <end position="50"/>
    </location>
</feature>
<organism evidence="4 5">
    <name type="scientific">Geodermatophilus sabuli</name>
    <dbReference type="NCBI Taxonomy" id="1564158"/>
    <lineage>
        <taxon>Bacteria</taxon>
        <taxon>Bacillati</taxon>
        <taxon>Actinomycetota</taxon>
        <taxon>Actinomycetes</taxon>
        <taxon>Geodermatophilales</taxon>
        <taxon>Geodermatophilaceae</taxon>
        <taxon>Geodermatophilus</taxon>
    </lineage>
</organism>
<gene>
    <name evidence="4" type="ORF">SAMN06893097_10389</name>
</gene>
<name>A0A285EAC2_9ACTN</name>
<dbReference type="Gene3D" id="1.10.357.10">
    <property type="entry name" value="Tetracycline Repressor, domain 2"/>
    <property type="match status" value="1"/>
</dbReference>
<keyword evidence="5" id="KW-1185">Reference proteome</keyword>
<dbReference type="PROSITE" id="PS01081">
    <property type="entry name" value="HTH_TETR_1"/>
    <property type="match status" value="1"/>
</dbReference>
<evidence type="ECO:0000259" key="3">
    <source>
        <dbReference type="PROSITE" id="PS50977"/>
    </source>
</evidence>
<dbReference type="InterPro" id="IPR050109">
    <property type="entry name" value="HTH-type_TetR-like_transc_reg"/>
</dbReference>
<dbReference type="AlphaFoldDB" id="A0A285EAC2"/>
<dbReference type="GO" id="GO:0000976">
    <property type="term" value="F:transcription cis-regulatory region binding"/>
    <property type="evidence" value="ECO:0007669"/>
    <property type="project" value="TreeGrafter"/>
</dbReference>
<dbReference type="GO" id="GO:0003700">
    <property type="term" value="F:DNA-binding transcription factor activity"/>
    <property type="evidence" value="ECO:0007669"/>
    <property type="project" value="TreeGrafter"/>
</dbReference>
<evidence type="ECO:0000256" key="2">
    <source>
        <dbReference type="PROSITE-ProRule" id="PRU00335"/>
    </source>
</evidence>